<keyword evidence="5 9" id="KW-0653">Protein transport</keyword>
<dbReference type="Proteomes" id="UP001446205">
    <property type="component" value="Unassembled WGS sequence"/>
</dbReference>
<feature type="region of interest" description="Disordered" evidence="10">
    <location>
        <begin position="66"/>
        <end position="125"/>
    </location>
</feature>
<name>A0ABU9D884_9PROT</name>
<comment type="similarity">
    <text evidence="9">Belongs to the TatB family.</text>
</comment>
<evidence type="ECO:0000256" key="1">
    <source>
        <dbReference type="ARBA" id="ARBA00004167"/>
    </source>
</evidence>
<dbReference type="PANTHER" id="PTHR33162:SF1">
    <property type="entry name" value="SEC-INDEPENDENT PROTEIN TRANSLOCASE PROTEIN TATA, CHLOROPLASTIC"/>
    <property type="match status" value="1"/>
</dbReference>
<feature type="compositionally biased region" description="Basic and acidic residues" evidence="10">
    <location>
        <begin position="66"/>
        <end position="83"/>
    </location>
</feature>
<dbReference type="InterPro" id="IPR018448">
    <property type="entry name" value="TatB"/>
</dbReference>
<evidence type="ECO:0000256" key="7">
    <source>
        <dbReference type="ARBA" id="ARBA00023010"/>
    </source>
</evidence>
<evidence type="ECO:0000313" key="11">
    <source>
        <dbReference type="EMBL" id="MEK8088938.1"/>
    </source>
</evidence>
<comment type="subunit">
    <text evidence="9">The Tat system comprises two distinct complexes: a TatABC complex, containing multiple copies of TatA, TatB and TatC subunits, and a separate TatA complex, containing only TatA subunits. Substrates initially bind to the TatABC complex, which probably triggers association of the separate TatA complex to form the active translocon.</text>
</comment>
<keyword evidence="4 9" id="KW-0812">Transmembrane</keyword>
<keyword evidence="6 9" id="KW-1133">Transmembrane helix</keyword>
<evidence type="ECO:0000313" key="12">
    <source>
        <dbReference type="Proteomes" id="UP001446205"/>
    </source>
</evidence>
<comment type="function">
    <text evidence="9">Part of the twin-arginine translocation (Tat) system that transports large folded proteins containing a characteristic twin-arginine motif in their signal peptide across membranes. Together with TatC, TatB is part of a receptor directly interacting with Tat signal peptides. TatB may form an oligomeric binding site that transiently accommodates folded Tat precursor proteins before their translocation.</text>
</comment>
<evidence type="ECO:0000256" key="8">
    <source>
        <dbReference type="ARBA" id="ARBA00023136"/>
    </source>
</evidence>
<dbReference type="PANTHER" id="PTHR33162">
    <property type="entry name" value="SEC-INDEPENDENT PROTEIN TRANSLOCASE PROTEIN TATA, CHLOROPLASTIC"/>
    <property type="match status" value="1"/>
</dbReference>
<dbReference type="NCBIfam" id="TIGR01410">
    <property type="entry name" value="tatB"/>
    <property type="match status" value="1"/>
</dbReference>
<organism evidence="11 12">
    <name type="scientific">Thermithiobacillus plumbiphilus</name>
    <dbReference type="NCBI Taxonomy" id="1729899"/>
    <lineage>
        <taxon>Bacteria</taxon>
        <taxon>Pseudomonadati</taxon>
        <taxon>Pseudomonadota</taxon>
        <taxon>Acidithiobacillia</taxon>
        <taxon>Acidithiobacillales</taxon>
        <taxon>Thermithiobacillaceae</taxon>
        <taxon>Thermithiobacillus</taxon>
    </lineage>
</organism>
<dbReference type="EMBL" id="JBBPCO010000003">
    <property type="protein sequence ID" value="MEK8088938.1"/>
    <property type="molecule type" value="Genomic_DNA"/>
</dbReference>
<reference evidence="11 12" key="1">
    <citation type="submission" date="2024-04" db="EMBL/GenBank/DDBJ databases">
        <authorList>
            <person name="Abashina T."/>
            <person name="Shaikin A."/>
        </authorList>
    </citation>
    <scope>NUCLEOTIDE SEQUENCE [LARGE SCALE GENOMIC DNA]</scope>
    <source>
        <strain evidence="11 12">AAFK</strain>
    </source>
</reference>
<dbReference type="Pfam" id="PF02416">
    <property type="entry name" value="TatA_B_E"/>
    <property type="match status" value="1"/>
</dbReference>
<keyword evidence="8 9" id="KW-0472">Membrane</keyword>
<evidence type="ECO:0000256" key="6">
    <source>
        <dbReference type="ARBA" id="ARBA00022989"/>
    </source>
</evidence>
<sequence>MFNIGFSEMMVIGIIALIVVGPDKLPELARTVGKWVGAARRIFADVRAEVDQQVMMDDIIKHNRAIMEMDAIPPEKKPEHDPAGKAQAPEDGPVQDASTGADDLEAERPAAVRQPTTKPAPDRIH</sequence>
<evidence type="ECO:0000256" key="2">
    <source>
        <dbReference type="ARBA" id="ARBA00022448"/>
    </source>
</evidence>
<proteinExistence type="inferred from homology"/>
<dbReference type="PRINTS" id="PR01506">
    <property type="entry name" value="TATBPROTEIN"/>
</dbReference>
<dbReference type="RefSeq" id="WP_341370005.1">
    <property type="nucleotide sequence ID" value="NZ_JBBPCO010000003.1"/>
</dbReference>
<comment type="subcellular location">
    <subcellularLocation>
        <location evidence="9">Cell membrane</location>
        <topology evidence="9">Single-pass membrane protein</topology>
    </subcellularLocation>
    <subcellularLocation>
        <location evidence="1">Membrane</location>
        <topology evidence="1">Single-pass membrane protein</topology>
    </subcellularLocation>
</comment>
<keyword evidence="7 9" id="KW-0811">Translocation</keyword>
<evidence type="ECO:0000256" key="9">
    <source>
        <dbReference type="HAMAP-Rule" id="MF_00237"/>
    </source>
</evidence>
<comment type="caution">
    <text evidence="11">The sequence shown here is derived from an EMBL/GenBank/DDBJ whole genome shotgun (WGS) entry which is preliminary data.</text>
</comment>
<dbReference type="HAMAP" id="MF_00237">
    <property type="entry name" value="TatB"/>
    <property type="match status" value="1"/>
</dbReference>
<gene>
    <name evidence="9 11" type="primary">tatB</name>
    <name evidence="11" type="ORF">WOB96_04090</name>
</gene>
<accession>A0ABU9D884</accession>
<evidence type="ECO:0000256" key="5">
    <source>
        <dbReference type="ARBA" id="ARBA00022927"/>
    </source>
</evidence>
<evidence type="ECO:0000256" key="4">
    <source>
        <dbReference type="ARBA" id="ARBA00022692"/>
    </source>
</evidence>
<evidence type="ECO:0000256" key="10">
    <source>
        <dbReference type="SAM" id="MobiDB-lite"/>
    </source>
</evidence>
<keyword evidence="12" id="KW-1185">Reference proteome</keyword>
<keyword evidence="2 9" id="KW-0813">Transport</keyword>
<dbReference type="InterPro" id="IPR003369">
    <property type="entry name" value="TatA/B/E"/>
</dbReference>
<protein>
    <recommendedName>
        <fullName evidence="9">Sec-independent protein translocase protein TatB</fullName>
    </recommendedName>
</protein>
<evidence type="ECO:0000256" key="3">
    <source>
        <dbReference type="ARBA" id="ARBA00022475"/>
    </source>
</evidence>
<dbReference type="Gene3D" id="1.20.5.3310">
    <property type="match status" value="1"/>
</dbReference>
<keyword evidence="3 9" id="KW-1003">Cell membrane</keyword>